<evidence type="ECO:0000259" key="4">
    <source>
        <dbReference type="PROSITE" id="PS50192"/>
    </source>
</evidence>
<evidence type="ECO:0000313" key="5">
    <source>
        <dbReference type="EMBL" id="KAF9505945.1"/>
    </source>
</evidence>
<comment type="caution">
    <text evidence="5">The sequence shown here is derived from an EMBL/GenBank/DDBJ whole genome shotgun (WGS) entry which is preliminary data.</text>
</comment>
<evidence type="ECO:0000256" key="1">
    <source>
        <dbReference type="ARBA" id="ARBA00009480"/>
    </source>
</evidence>
<name>A0A9P6DPU4_9AGAM</name>
<dbReference type="SUPFAM" id="SSF58038">
    <property type="entry name" value="SNARE fusion complex"/>
    <property type="match status" value="2"/>
</dbReference>
<feature type="non-terminal residue" evidence="5">
    <location>
        <position position="360"/>
    </location>
</feature>
<dbReference type="GO" id="GO:0019905">
    <property type="term" value="F:syntaxin binding"/>
    <property type="evidence" value="ECO:0007669"/>
    <property type="project" value="TreeGrafter"/>
</dbReference>
<keyword evidence="6" id="KW-1185">Reference proteome</keyword>
<dbReference type="Gene3D" id="1.20.5.110">
    <property type="match status" value="2"/>
</dbReference>
<reference evidence="5" key="1">
    <citation type="journal article" date="2020" name="Nat. Commun.">
        <title>Large-scale genome sequencing of mycorrhizal fungi provides insights into the early evolution of symbiotic traits.</title>
        <authorList>
            <person name="Miyauchi S."/>
            <person name="Kiss E."/>
            <person name="Kuo A."/>
            <person name="Drula E."/>
            <person name="Kohler A."/>
            <person name="Sanchez-Garcia M."/>
            <person name="Morin E."/>
            <person name="Andreopoulos B."/>
            <person name="Barry K.W."/>
            <person name="Bonito G."/>
            <person name="Buee M."/>
            <person name="Carver A."/>
            <person name="Chen C."/>
            <person name="Cichocki N."/>
            <person name="Clum A."/>
            <person name="Culley D."/>
            <person name="Crous P.W."/>
            <person name="Fauchery L."/>
            <person name="Girlanda M."/>
            <person name="Hayes R.D."/>
            <person name="Keri Z."/>
            <person name="LaButti K."/>
            <person name="Lipzen A."/>
            <person name="Lombard V."/>
            <person name="Magnuson J."/>
            <person name="Maillard F."/>
            <person name="Murat C."/>
            <person name="Nolan M."/>
            <person name="Ohm R.A."/>
            <person name="Pangilinan J."/>
            <person name="Pereira M.F."/>
            <person name="Perotto S."/>
            <person name="Peter M."/>
            <person name="Pfister S."/>
            <person name="Riley R."/>
            <person name="Sitrit Y."/>
            <person name="Stielow J.B."/>
            <person name="Szollosi G."/>
            <person name="Zifcakova L."/>
            <person name="Stursova M."/>
            <person name="Spatafora J.W."/>
            <person name="Tedersoo L."/>
            <person name="Vaario L.M."/>
            <person name="Yamada A."/>
            <person name="Yan M."/>
            <person name="Wang P."/>
            <person name="Xu J."/>
            <person name="Bruns T."/>
            <person name="Baldrian P."/>
            <person name="Vilgalys R."/>
            <person name="Dunand C."/>
            <person name="Henrissat B."/>
            <person name="Grigoriev I.V."/>
            <person name="Hibbett D."/>
            <person name="Nagy L.G."/>
            <person name="Martin F.M."/>
        </authorList>
    </citation>
    <scope>NUCLEOTIDE SEQUENCE</scope>
    <source>
        <strain evidence="5">UP504</strain>
    </source>
</reference>
<dbReference type="PANTHER" id="PTHR19305">
    <property type="entry name" value="SYNAPTOSOMAL ASSOCIATED PROTEIN"/>
    <property type="match status" value="1"/>
</dbReference>
<feature type="domain" description="T-SNARE coiled-coil homology" evidence="4">
    <location>
        <begin position="298"/>
        <end position="360"/>
    </location>
</feature>
<keyword evidence="2" id="KW-0175">Coiled coil</keyword>
<accession>A0A9P6DPU4</accession>
<dbReference type="PROSITE" id="PS50192">
    <property type="entry name" value="T_SNARE"/>
    <property type="match status" value="1"/>
</dbReference>
<dbReference type="InterPro" id="IPR000727">
    <property type="entry name" value="T_SNARE_dom"/>
</dbReference>
<sequence length="360" mass="39933">MSFFRKKSGLEIPPVPDPVSTRNHSGPTRTIGRSASPQPPPYSHPTVVSSVPSDRFPGTEGSSRGIASDPYARNGNADADRQQLFSGYVPAKAKVGSSFATPPDRFGGPGGDGNEPEQSQTQEEEDEEVEGIKQQTRFIKQDSVNSTRNALRIAREAEETARNTLLKLGDQSEKLANTERHIDMGKAHALRAEDRTDELKQLNRSIFRPVIVFNKDAKRAANEAKIKARYDEQQEQREKALKDVRDSQNRIGSAVAYGRDGSNGEETLSGRRVLAPEVQRTRQEQRKRYQFEKTASDDELEDELDDNLDAIAQATKGLHAIALAASDELDKQNVRIDDIANKTGKLTGRVDVTTDRLRRI</sequence>
<evidence type="ECO:0000256" key="2">
    <source>
        <dbReference type="SAM" id="Coils"/>
    </source>
</evidence>
<dbReference type="CDD" id="cd15886">
    <property type="entry name" value="SNARE_SEC9N"/>
    <property type="match status" value="1"/>
</dbReference>
<feature type="coiled-coil region" evidence="2">
    <location>
        <begin position="223"/>
        <end position="250"/>
    </location>
</feature>
<dbReference type="OrthoDB" id="18679at2759"/>
<feature type="compositionally biased region" description="Basic and acidic residues" evidence="3">
    <location>
        <begin position="279"/>
        <end position="296"/>
    </location>
</feature>
<organism evidence="5 6">
    <name type="scientific">Hydnum rufescens UP504</name>
    <dbReference type="NCBI Taxonomy" id="1448309"/>
    <lineage>
        <taxon>Eukaryota</taxon>
        <taxon>Fungi</taxon>
        <taxon>Dikarya</taxon>
        <taxon>Basidiomycota</taxon>
        <taxon>Agaricomycotina</taxon>
        <taxon>Agaricomycetes</taxon>
        <taxon>Cantharellales</taxon>
        <taxon>Hydnaceae</taxon>
        <taxon>Hydnum</taxon>
    </lineage>
</organism>
<dbReference type="GO" id="GO:0005484">
    <property type="term" value="F:SNAP receptor activity"/>
    <property type="evidence" value="ECO:0007669"/>
    <property type="project" value="TreeGrafter"/>
</dbReference>
<dbReference type="PANTHER" id="PTHR19305:SF9">
    <property type="entry name" value="SYNAPTOSOMAL-ASSOCIATED PROTEIN 29"/>
    <property type="match status" value="1"/>
</dbReference>
<dbReference type="GO" id="GO:0006887">
    <property type="term" value="P:exocytosis"/>
    <property type="evidence" value="ECO:0007669"/>
    <property type="project" value="TreeGrafter"/>
</dbReference>
<dbReference type="GO" id="GO:0031201">
    <property type="term" value="C:SNARE complex"/>
    <property type="evidence" value="ECO:0007669"/>
    <property type="project" value="TreeGrafter"/>
</dbReference>
<dbReference type="EMBL" id="MU129131">
    <property type="protein sequence ID" value="KAF9505945.1"/>
    <property type="molecule type" value="Genomic_DNA"/>
</dbReference>
<proteinExistence type="inferred from homology"/>
<evidence type="ECO:0000313" key="6">
    <source>
        <dbReference type="Proteomes" id="UP000886523"/>
    </source>
</evidence>
<dbReference type="AlphaFoldDB" id="A0A9P6DPU4"/>
<feature type="compositionally biased region" description="Polar residues" evidence="3">
    <location>
        <begin position="20"/>
        <end position="36"/>
    </location>
</feature>
<comment type="similarity">
    <text evidence="1">Belongs to the SNAP-25 family.</text>
</comment>
<protein>
    <recommendedName>
        <fullName evidence="4">t-SNARE coiled-coil homology domain-containing protein</fullName>
    </recommendedName>
</protein>
<dbReference type="GO" id="GO:0005886">
    <property type="term" value="C:plasma membrane"/>
    <property type="evidence" value="ECO:0007669"/>
    <property type="project" value="TreeGrafter"/>
</dbReference>
<dbReference type="Proteomes" id="UP000886523">
    <property type="component" value="Unassembled WGS sequence"/>
</dbReference>
<dbReference type="SMART" id="SM00397">
    <property type="entry name" value="t_SNARE"/>
    <property type="match status" value="2"/>
</dbReference>
<gene>
    <name evidence="5" type="ORF">BS47DRAFT_1353456</name>
</gene>
<feature type="region of interest" description="Disordered" evidence="3">
    <location>
        <begin position="1"/>
        <end position="133"/>
    </location>
</feature>
<evidence type="ECO:0000256" key="3">
    <source>
        <dbReference type="SAM" id="MobiDB-lite"/>
    </source>
</evidence>
<dbReference type="GO" id="GO:0006906">
    <property type="term" value="P:vesicle fusion"/>
    <property type="evidence" value="ECO:0007669"/>
    <property type="project" value="TreeGrafter"/>
</dbReference>
<feature type="region of interest" description="Disordered" evidence="3">
    <location>
        <begin position="278"/>
        <end position="300"/>
    </location>
</feature>